<keyword evidence="5" id="KW-1185">Reference proteome</keyword>
<dbReference type="AlphaFoldDB" id="A0A0G3XNQ0"/>
<reference evidence="4 5" key="1">
    <citation type="submission" date="2015-06" db="EMBL/GenBank/DDBJ databases">
        <authorList>
            <person name="Zeng Y."/>
            <person name="Huang Y."/>
        </authorList>
    </citation>
    <scope>NUCLEOTIDE SEQUENCE [LARGE SCALE GENOMIC DNA]</scope>
    <source>
        <strain evidence="4 5">PQ-2</strain>
        <plasmid evidence="5">Plasmid p2</plasmid>
    </source>
</reference>
<keyword evidence="4" id="KW-0614">Plasmid</keyword>
<organism evidence="4 5">
    <name type="scientific">Croceicoccus naphthovorans</name>
    <dbReference type="NCBI Taxonomy" id="1348774"/>
    <lineage>
        <taxon>Bacteria</taxon>
        <taxon>Pseudomonadati</taxon>
        <taxon>Pseudomonadota</taxon>
        <taxon>Alphaproteobacteria</taxon>
        <taxon>Sphingomonadales</taxon>
        <taxon>Erythrobacteraceae</taxon>
        <taxon>Croceicoccus</taxon>
    </lineage>
</organism>
<accession>A0A0G3XNQ0</accession>
<evidence type="ECO:0000313" key="4">
    <source>
        <dbReference type="EMBL" id="AKM12241.1"/>
    </source>
</evidence>
<dbReference type="Pfam" id="PF26109">
    <property type="entry name" value="WHD_BrxR"/>
    <property type="match status" value="1"/>
</dbReference>
<dbReference type="KEGG" id="cna:AB433_19105"/>
<dbReference type="InterPro" id="IPR059019">
    <property type="entry name" value="WHD_CapW"/>
</dbReference>
<evidence type="ECO:0000259" key="3">
    <source>
        <dbReference type="Pfam" id="PF26109"/>
    </source>
</evidence>
<feature type="domain" description="DNA-binding transcriptional repressor CapW C-terminal dimerisation" evidence="2">
    <location>
        <begin position="200"/>
        <end position="253"/>
    </location>
</feature>
<dbReference type="Proteomes" id="UP000035287">
    <property type="component" value="Plasmid p2"/>
</dbReference>
<evidence type="ECO:0000313" key="5">
    <source>
        <dbReference type="Proteomes" id="UP000035287"/>
    </source>
</evidence>
<dbReference type="RefSeq" id="WP_047824695.1">
    <property type="nucleotide sequence ID" value="NZ_JACIEL010000014.1"/>
</dbReference>
<evidence type="ECO:0000259" key="2">
    <source>
        <dbReference type="Pfam" id="PF26107"/>
    </source>
</evidence>
<sequence>MNGSALKPAMLARLVYLDQCLTWRGQVNRKDLIERFGISSPQAAIDFREYLERVAEPKPGYDTVRKCYVANCEHVGLPFPHDTGSPDELIAGAAGDDFSRLPSPVRQCPPFIMRQLYQAIEQQLKIEFDYVSMSSGLRQNQWIAPAHFASDGERLHVRAWSFHHQEWRDYLPIRVLPESSFITEPIDEALPRDTDWEDLIEIRLRPLSGLSEAQKAAVRLEYGFTEDVLSFQVRKSLEFYFERRWGLNRPGARLERC</sequence>
<feature type="domain" description="DNA-binding transcriptional repressor CapW winged helix-turn-helix" evidence="3">
    <location>
        <begin position="11"/>
        <end position="71"/>
    </location>
</feature>
<feature type="domain" description="WYL" evidence="1">
    <location>
        <begin position="113"/>
        <end position="170"/>
    </location>
</feature>
<evidence type="ECO:0000259" key="1">
    <source>
        <dbReference type="Pfam" id="PF13280"/>
    </source>
</evidence>
<proteinExistence type="predicted"/>
<evidence type="ECO:0008006" key="6">
    <source>
        <dbReference type="Google" id="ProtNLM"/>
    </source>
</evidence>
<dbReference type="Pfam" id="PF13280">
    <property type="entry name" value="WYL"/>
    <property type="match status" value="1"/>
</dbReference>
<dbReference type="InterPro" id="IPR059020">
    <property type="entry name" value="CapW_CTD"/>
</dbReference>
<dbReference type="EMBL" id="CP011772">
    <property type="protein sequence ID" value="AKM12241.1"/>
    <property type="molecule type" value="Genomic_DNA"/>
</dbReference>
<geneLocation type="plasmid" evidence="4 5">
    <name>p2</name>
</geneLocation>
<name>A0A0G3XNQ0_9SPHN</name>
<dbReference type="Pfam" id="PF26107">
    <property type="entry name" value="BrxR_CTD"/>
    <property type="match status" value="1"/>
</dbReference>
<gene>
    <name evidence="4" type="ORF">AB433_19105</name>
</gene>
<protein>
    <recommendedName>
        <fullName evidence="6">WYL domain-containing protein</fullName>
    </recommendedName>
</protein>
<dbReference type="PATRIC" id="fig|1348774.3.peg.4030"/>
<dbReference type="InterPro" id="IPR026881">
    <property type="entry name" value="WYL_dom"/>
</dbReference>